<dbReference type="Proteomes" id="UP000298663">
    <property type="component" value="Unassembled WGS sequence"/>
</dbReference>
<feature type="compositionally biased region" description="Acidic residues" evidence="1">
    <location>
        <begin position="305"/>
        <end position="336"/>
    </location>
</feature>
<feature type="region of interest" description="Disordered" evidence="1">
    <location>
        <begin position="1"/>
        <end position="25"/>
    </location>
</feature>
<reference evidence="2 3" key="1">
    <citation type="journal article" date="2015" name="Genome Biol.">
        <title>Comparative genomics of Steinernema reveals deeply conserved gene regulatory networks.</title>
        <authorList>
            <person name="Dillman A.R."/>
            <person name="Macchietto M."/>
            <person name="Porter C.F."/>
            <person name="Rogers A."/>
            <person name="Williams B."/>
            <person name="Antoshechkin I."/>
            <person name="Lee M.M."/>
            <person name="Goodwin Z."/>
            <person name="Lu X."/>
            <person name="Lewis E.E."/>
            <person name="Goodrich-Blair H."/>
            <person name="Stock S.P."/>
            <person name="Adams B.J."/>
            <person name="Sternberg P.W."/>
            <person name="Mortazavi A."/>
        </authorList>
    </citation>
    <scope>NUCLEOTIDE SEQUENCE [LARGE SCALE GENOMIC DNA]</scope>
    <source>
        <strain evidence="2 3">ALL</strain>
    </source>
</reference>
<feature type="compositionally biased region" description="Polar residues" evidence="1">
    <location>
        <begin position="280"/>
        <end position="296"/>
    </location>
</feature>
<evidence type="ECO:0000313" key="2">
    <source>
        <dbReference type="EMBL" id="TMS38223.1"/>
    </source>
</evidence>
<dbReference type="EMBL" id="AZBU02000001">
    <property type="protein sequence ID" value="TMS38223.1"/>
    <property type="molecule type" value="Genomic_DNA"/>
</dbReference>
<gene>
    <name evidence="2" type="ORF">L596_004993</name>
</gene>
<sequence length="537" mass="61570">MVSTGYRTMRPSRCPPEHILNSPIPTTKLPKAIERLEQTSSICAVPDDDLQDLQDALEKILTNYEADRKKSGLGSRRHNTRNKLKLKPVYFLKTTGPNEQVVKEHDEIRRKQQRDALLGSDDDEQLILATDVPQRFWKFTKKFRGNPTGDVVRQFNDLFVQDFHMDQMQPLFENVPTVKHSHAKEQQLQSHQPKAQHPQDHKRSPEPVKENRYRLRSEGPSRLPDVTERPDKRRRFSDASDAPSTSTRSRVKRMRVDSMEPSSREISVELGISDVEADVPSTSTPRSSNGFSLTSRQAEDMGSFSDEDGDDEQDDEDDGEEEEEEGDDEDDDEDPQTVESVEGKEVSDGSAEPSTSEECGPSNVRKESKAASTSTESKEKDLKFQTLQRRLKEMLKDAQIYTDVTKNISIAPGFNREDMDDLSAQLAKDQERLKRMIPVVRLVCDHAFEHVLAEHAIFKRTEALRQSEEKVFKWYDHLYGNTMKIRELKEAEIQECKKVLQSHNELNKYFFDKRTRSEPPNSRSQNGVSDGAGRHNK</sequence>
<feature type="compositionally biased region" description="Basic and acidic residues" evidence="1">
    <location>
        <begin position="197"/>
        <end position="231"/>
    </location>
</feature>
<protein>
    <submittedName>
        <fullName evidence="2">Uncharacterized protein</fullName>
    </submittedName>
</protein>
<feature type="compositionally biased region" description="Basic and acidic residues" evidence="1">
    <location>
        <begin position="254"/>
        <end position="267"/>
    </location>
</feature>
<evidence type="ECO:0000313" key="3">
    <source>
        <dbReference type="Proteomes" id="UP000298663"/>
    </source>
</evidence>
<evidence type="ECO:0000256" key="1">
    <source>
        <dbReference type="SAM" id="MobiDB-lite"/>
    </source>
</evidence>
<feature type="region of interest" description="Disordered" evidence="1">
    <location>
        <begin position="177"/>
        <end position="381"/>
    </location>
</feature>
<dbReference type="AlphaFoldDB" id="A0A4V6I8A8"/>
<keyword evidence="3" id="KW-1185">Reference proteome</keyword>
<comment type="caution">
    <text evidence="2">The sequence shown here is derived from an EMBL/GenBank/DDBJ whole genome shotgun (WGS) entry which is preliminary data.</text>
</comment>
<feature type="region of interest" description="Disordered" evidence="1">
    <location>
        <begin position="512"/>
        <end position="537"/>
    </location>
</feature>
<reference evidence="2 3" key="2">
    <citation type="journal article" date="2019" name="G3 (Bethesda)">
        <title>Hybrid Assembly of the Genome of the Entomopathogenic Nematode Steinernema carpocapsae Identifies the X-Chromosome.</title>
        <authorList>
            <person name="Serra L."/>
            <person name="Macchietto M."/>
            <person name="Macias-Munoz A."/>
            <person name="McGill C.J."/>
            <person name="Rodriguez I.M."/>
            <person name="Rodriguez B."/>
            <person name="Murad R."/>
            <person name="Mortazavi A."/>
        </authorList>
    </citation>
    <scope>NUCLEOTIDE SEQUENCE [LARGE SCALE GENOMIC DNA]</scope>
    <source>
        <strain evidence="2 3">ALL</strain>
    </source>
</reference>
<feature type="compositionally biased region" description="Polar residues" evidence="1">
    <location>
        <begin position="518"/>
        <end position="528"/>
    </location>
</feature>
<accession>A0A4V6I8A8</accession>
<organism evidence="2 3">
    <name type="scientific">Steinernema carpocapsae</name>
    <name type="common">Entomopathogenic nematode</name>
    <dbReference type="NCBI Taxonomy" id="34508"/>
    <lineage>
        <taxon>Eukaryota</taxon>
        <taxon>Metazoa</taxon>
        <taxon>Ecdysozoa</taxon>
        <taxon>Nematoda</taxon>
        <taxon>Chromadorea</taxon>
        <taxon>Rhabditida</taxon>
        <taxon>Tylenchina</taxon>
        <taxon>Panagrolaimomorpha</taxon>
        <taxon>Strongyloidoidea</taxon>
        <taxon>Steinernematidae</taxon>
        <taxon>Steinernema</taxon>
    </lineage>
</organism>
<name>A0A4V6I8A8_STECR</name>
<proteinExistence type="predicted"/>